<organism evidence="4 5">
    <name type="scientific">Deinococcus cellulosilyticus (strain DSM 18568 / NBRC 106333 / KACC 11606 / 5516J-15)</name>
    <dbReference type="NCBI Taxonomy" id="1223518"/>
    <lineage>
        <taxon>Bacteria</taxon>
        <taxon>Thermotogati</taxon>
        <taxon>Deinococcota</taxon>
        <taxon>Deinococci</taxon>
        <taxon>Deinococcales</taxon>
        <taxon>Deinococcaceae</taxon>
        <taxon>Deinococcus</taxon>
    </lineage>
</organism>
<accession>A0A511N7R4</accession>
<feature type="chain" id="PRO_5022166144" description="SbsA Ig-like domain-containing protein" evidence="2">
    <location>
        <begin position="25"/>
        <end position="257"/>
    </location>
</feature>
<gene>
    <name evidence="4" type="ORF">DC3_41820</name>
</gene>
<feature type="signal peptide" evidence="2">
    <location>
        <begin position="1"/>
        <end position="24"/>
    </location>
</feature>
<evidence type="ECO:0000256" key="1">
    <source>
        <dbReference type="ARBA" id="ARBA00022729"/>
    </source>
</evidence>
<keyword evidence="5" id="KW-1185">Reference proteome</keyword>
<name>A0A511N7R4_DEIC1</name>
<proteinExistence type="predicted"/>
<dbReference type="RefSeq" id="WP_146887717.1">
    <property type="nucleotide sequence ID" value="NZ_BJXB01000022.1"/>
</dbReference>
<dbReference type="AlphaFoldDB" id="A0A511N7R4"/>
<dbReference type="InterPro" id="IPR032812">
    <property type="entry name" value="SbsA_Ig"/>
</dbReference>
<reference evidence="4 5" key="1">
    <citation type="submission" date="2019-07" db="EMBL/GenBank/DDBJ databases">
        <title>Whole genome shotgun sequence of Deinococcus cellulosilyticus NBRC 106333.</title>
        <authorList>
            <person name="Hosoyama A."/>
            <person name="Uohara A."/>
            <person name="Ohji S."/>
            <person name="Ichikawa N."/>
        </authorList>
    </citation>
    <scope>NUCLEOTIDE SEQUENCE [LARGE SCALE GENOMIC DNA]</scope>
    <source>
        <strain evidence="4 5">NBRC 106333</strain>
    </source>
</reference>
<dbReference type="EMBL" id="BJXB01000022">
    <property type="protein sequence ID" value="GEM48547.1"/>
    <property type="molecule type" value="Genomic_DNA"/>
</dbReference>
<evidence type="ECO:0000259" key="3">
    <source>
        <dbReference type="Pfam" id="PF13205"/>
    </source>
</evidence>
<evidence type="ECO:0000313" key="4">
    <source>
        <dbReference type="EMBL" id="GEM48547.1"/>
    </source>
</evidence>
<feature type="domain" description="SbsA Ig-like" evidence="3">
    <location>
        <begin position="69"/>
        <end position="154"/>
    </location>
</feature>
<evidence type="ECO:0000256" key="2">
    <source>
        <dbReference type="SAM" id="SignalP"/>
    </source>
</evidence>
<sequence length="257" mass="28569">MIHKKLHPFMILSLALTFSSCSTTYVNPTKDPDPGPPVVDVVADSKFFLNPVSGTGAHTSLHDIDFVAQLRFSETMNIGTVEKSILLLDSQNQVVPLKLTYKSDLYNYRASTSVEVKPQKPLAYNQTYQLKVLKTAEDITGQALVQEKQMDFTTEKAPVQLRIEKSVYAFGAGEPTYTLTLKNVAADPAQKVHLWTRCENSFSQVEFRFYLPQLASQASMVLTAEVFGGQNIGGAKQVVCKTQALAESQDREVWLLE</sequence>
<dbReference type="InterPro" id="IPR014755">
    <property type="entry name" value="Cu-Rt/internalin_Ig-like"/>
</dbReference>
<comment type="caution">
    <text evidence="4">The sequence shown here is derived from an EMBL/GenBank/DDBJ whole genome shotgun (WGS) entry which is preliminary data.</text>
</comment>
<dbReference type="Gene3D" id="2.60.40.1220">
    <property type="match status" value="1"/>
</dbReference>
<dbReference type="Proteomes" id="UP000321306">
    <property type="component" value="Unassembled WGS sequence"/>
</dbReference>
<protein>
    <recommendedName>
        <fullName evidence="3">SbsA Ig-like domain-containing protein</fullName>
    </recommendedName>
</protein>
<keyword evidence="1 2" id="KW-0732">Signal</keyword>
<evidence type="ECO:0000313" key="5">
    <source>
        <dbReference type="Proteomes" id="UP000321306"/>
    </source>
</evidence>
<dbReference type="PROSITE" id="PS51257">
    <property type="entry name" value="PROKAR_LIPOPROTEIN"/>
    <property type="match status" value="1"/>
</dbReference>
<dbReference type="Pfam" id="PF13205">
    <property type="entry name" value="Big_5"/>
    <property type="match status" value="1"/>
</dbReference>